<proteinExistence type="predicted"/>
<evidence type="ECO:0000256" key="1">
    <source>
        <dbReference type="ARBA" id="ARBA00022612"/>
    </source>
</evidence>
<dbReference type="InterPro" id="IPR052404">
    <property type="entry name" value="SPP1-like_terminase"/>
</dbReference>
<keyword evidence="4" id="KW-1185">Reference proteome</keyword>
<keyword evidence="2" id="KW-0231">Viral genome packaging</keyword>
<reference evidence="3" key="1">
    <citation type="submission" date="2020-09" db="EMBL/GenBank/DDBJ databases">
        <title>A novel bacterium of genus Hazenella, isolated from South China Sea.</title>
        <authorList>
            <person name="Huang H."/>
            <person name="Mo K."/>
            <person name="Hu Y."/>
        </authorList>
    </citation>
    <scope>NUCLEOTIDE SEQUENCE</scope>
    <source>
        <strain evidence="3">IB182357</strain>
    </source>
</reference>
<sequence length="183" mass="20750">MTKLTPKQKTFVNEYIVDLNATKAAIRAGYSEKSARFSGHENLTKPNIQAAIQKALDKREARTEVTADMVLKQWAKIAFADIKDVVTWEHEDVMIKRDKKTGEPVMENLLTIDLKPSDEVDGTILSEVSETIMKDGRKVTVKMNDRMRALEMLGRHLGMFNDKMNLEADMSININVKGSKNEH</sequence>
<evidence type="ECO:0000256" key="2">
    <source>
        <dbReference type="ARBA" id="ARBA00023219"/>
    </source>
</evidence>
<dbReference type="AlphaFoldDB" id="A0A926NBZ2"/>
<dbReference type="Gene3D" id="1.10.10.1400">
    <property type="entry name" value="Terminase, small subunit, N-terminal DNA-binding domain, HTH motif"/>
    <property type="match status" value="1"/>
</dbReference>
<dbReference type="PANTHER" id="PTHR41328">
    <property type="entry name" value="TERMINASE SMALL SUBUNIT-RELATED"/>
    <property type="match status" value="1"/>
</dbReference>
<protein>
    <submittedName>
        <fullName evidence="3">Terminase small subunit</fullName>
    </submittedName>
</protein>
<name>A0A926NBZ2_9BACL</name>
<evidence type="ECO:0000313" key="4">
    <source>
        <dbReference type="Proteomes" id="UP000661691"/>
    </source>
</evidence>
<gene>
    <name evidence="3" type="ORF">IC620_15560</name>
</gene>
<evidence type="ECO:0000313" key="3">
    <source>
        <dbReference type="EMBL" id="MBD1373762.1"/>
    </source>
</evidence>
<dbReference type="InterPro" id="IPR038713">
    <property type="entry name" value="Terminase_Gp1_N_sf"/>
</dbReference>
<comment type="caution">
    <text evidence="3">The sequence shown here is derived from an EMBL/GenBank/DDBJ whole genome shotgun (WGS) entry which is preliminary data.</text>
</comment>
<dbReference type="InterPro" id="IPR005335">
    <property type="entry name" value="Terminase_ssu"/>
</dbReference>
<keyword evidence="1" id="KW-1188">Viral release from host cell</keyword>
<organism evidence="3 4">
    <name type="scientific">Polycladospora coralii</name>
    <dbReference type="NCBI Taxonomy" id="2771432"/>
    <lineage>
        <taxon>Bacteria</taxon>
        <taxon>Bacillati</taxon>
        <taxon>Bacillota</taxon>
        <taxon>Bacilli</taxon>
        <taxon>Bacillales</taxon>
        <taxon>Thermoactinomycetaceae</taxon>
        <taxon>Polycladospora</taxon>
    </lineage>
</organism>
<dbReference type="EMBL" id="JACXAH010000037">
    <property type="protein sequence ID" value="MBD1373762.1"/>
    <property type="molecule type" value="Genomic_DNA"/>
</dbReference>
<dbReference type="PANTHER" id="PTHR41328:SF2">
    <property type="entry name" value="TERMINASE SMALL SUBUNIT"/>
    <property type="match status" value="1"/>
</dbReference>
<dbReference type="GO" id="GO:0051276">
    <property type="term" value="P:chromosome organization"/>
    <property type="evidence" value="ECO:0007669"/>
    <property type="project" value="InterPro"/>
</dbReference>
<dbReference type="Pfam" id="PF03592">
    <property type="entry name" value="Terminase_2"/>
    <property type="match status" value="1"/>
</dbReference>
<accession>A0A926NBZ2</accession>
<dbReference type="RefSeq" id="WP_191142758.1">
    <property type="nucleotide sequence ID" value="NZ_JACXAH010000037.1"/>
</dbReference>
<dbReference type="Proteomes" id="UP000661691">
    <property type="component" value="Unassembled WGS sequence"/>
</dbReference>